<sequence>MAAIVNPRTVLSIARSPPKAVAQSRQLPPMSSSGVNVLRYTALGLGIFYGFTHQRSITSSQKAAAAQKEYERKEKLIEQAKAEFAKKNSPVKAADAGVNQDPMDPKFDLEAYFNNLVKQNP</sequence>
<dbReference type="GeneID" id="62161662"/>
<keyword evidence="11 15" id="KW-0066">ATP synthesis</keyword>
<dbReference type="OrthoDB" id="2125027at2759"/>
<evidence type="ECO:0000256" key="9">
    <source>
        <dbReference type="ARBA" id="ARBA00023128"/>
    </source>
</evidence>
<keyword evidence="3 15" id="KW-0813">Transport</keyword>
<evidence type="ECO:0000256" key="14">
    <source>
        <dbReference type="ARBA" id="ARBA00074682"/>
    </source>
</evidence>
<keyword evidence="10" id="KW-0472">Membrane</keyword>
<name>A0A9P6LK81_9PEZI</name>
<evidence type="ECO:0000256" key="2">
    <source>
        <dbReference type="ARBA" id="ARBA00007333"/>
    </source>
</evidence>
<dbReference type="PANTHER" id="PTHR12427:SF1">
    <property type="entry name" value="ATP SYNTHASE SUBUNIT E, MITOCHONDRIAL"/>
    <property type="match status" value="1"/>
</dbReference>
<evidence type="ECO:0000256" key="10">
    <source>
        <dbReference type="ARBA" id="ARBA00023136"/>
    </source>
</evidence>
<keyword evidence="9 15" id="KW-0496">Mitochondrion</keyword>
<reference evidence="16" key="1">
    <citation type="submission" date="2020-03" db="EMBL/GenBank/DDBJ databases">
        <authorList>
            <person name="He L."/>
        </authorList>
    </citation>
    <scope>NUCLEOTIDE SEQUENCE</scope>
    <source>
        <strain evidence="16">CkLH20</strain>
    </source>
</reference>
<keyword evidence="4 15" id="KW-0138">CF(0)</keyword>
<proteinExistence type="inferred from homology"/>
<evidence type="ECO:0000313" key="16">
    <source>
        <dbReference type="EMBL" id="KAF9876463.1"/>
    </source>
</evidence>
<gene>
    <name evidence="16" type="ORF">CkaCkLH20_05871</name>
</gene>
<organism evidence="16 17">
    <name type="scientific">Colletotrichum karsti</name>
    <dbReference type="NCBI Taxonomy" id="1095194"/>
    <lineage>
        <taxon>Eukaryota</taxon>
        <taxon>Fungi</taxon>
        <taxon>Dikarya</taxon>
        <taxon>Ascomycota</taxon>
        <taxon>Pezizomycotina</taxon>
        <taxon>Sordariomycetes</taxon>
        <taxon>Hypocreomycetidae</taxon>
        <taxon>Glomerellales</taxon>
        <taxon>Glomerellaceae</taxon>
        <taxon>Colletotrichum</taxon>
        <taxon>Colletotrichum boninense species complex</taxon>
    </lineage>
</organism>
<accession>A0A9P6LK81</accession>
<dbReference type="RefSeq" id="XP_038745924.1">
    <property type="nucleotide sequence ID" value="XM_038888588.1"/>
</dbReference>
<dbReference type="InterPro" id="IPR008386">
    <property type="entry name" value="ATP_synth_F0_esu_mt"/>
</dbReference>
<dbReference type="AlphaFoldDB" id="A0A9P6LK81"/>
<evidence type="ECO:0000256" key="8">
    <source>
        <dbReference type="ARBA" id="ARBA00023065"/>
    </source>
</evidence>
<keyword evidence="8 15" id="KW-0406">Ion transport</keyword>
<dbReference type="GO" id="GO:0015986">
    <property type="term" value="P:proton motive force-driven ATP synthesis"/>
    <property type="evidence" value="ECO:0007669"/>
    <property type="project" value="InterPro"/>
</dbReference>
<reference evidence="16" key="2">
    <citation type="submission" date="2020-11" db="EMBL/GenBank/DDBJ databases">
        <title>Whole genome sequencing of Colletotrichum sp.</title>
        <authorList>
            <person name="Li H."/>
        </authorList>
    </citation>
    <scope>NUCLEOTIDE SEQUENCE</scope>
    <source>
        <strain evidence="16">CkLH20</strain>
    </source>
</reference>
<dbReference type="EMBL" id="JAATWM020000017">
    <property type="protein sequence ID" value="KAF9876463.1"/>
    <property type="molecule type" value="Genomic_DNA"/>
</dbReference>
<dbReference type="Proteomes" id="UP000781932">
    <property type="component" value="Unassembled WGS sequence"/>
</dbReference>
<dbReference type="Pfam" id="PF05680">
    <property type="entry name" value="ATP-synt_E"/>
    <property type="match status" value="1"/>
</dbReference>
<evidence type="ECO:0000256" key="7">
    <source>
        <dbReference type="ARBA" id="ARBA00022990"/>
    </source>
</evidence>
<dbReference type="PANTHER" id="PTHR12427">
    <property type="entry name" value="ATP SYNTHASE E CHAIN, MITOCHONDRIAL"/>
    <property type="match status" value="1"/>
</dbReference>
<comment type="subunit">
    <text evidence="15">F-type ATPases have 2 components, CF(1) - the catalytic core - and CF(0) - the membrane proton channel. CF(1) and CF(0) have multiple subunits.</text>
</comment>
<comment type="similarity">
    <text evidence="2 15">Belongs to the ATPase e subunit family.</text>
</comment>
<dbReference type="GO" id="GO:0015078">
    <property type="term" value="F:proton transmembrane transporter activity"/>
    <property type="evidence" value="ECO:0007669"/>
    <property type="project" value="InterPro"/>
</dbReference>
<comment type="subcellular location">
    <subcellularLocation>
        <location evidence="1 15">Mitochondrion inner membrane</location>
    </subcellularLocation>
</comment>
<evidence type="ECO:0000256" key="4">
    <source>
        <dbReference type="ARBA" id="ARBA00022547"/>
    </source>
</evidence>
<evidence type="ECO:0000256" key="6">
    <source>
        <dbReference type="ARBA" id="ARBA00022792"/>
    </source>
</evidence>
<dbReference type="GO" id="GO:0045259">
    <property type="term" value="C:proton-transporting ATP synthase complex"/>
    <property type="evidence" value="ECO:0007669"/>
    <property type="project" value="UniProtKB-UniRule"/>
</dbReference>
<keyword evidence="5 15" id="KW-0375">Hydrogen ion transport</keyword>
<evidence type="ECO:0000256" key="5">
    <source>
        <dbReference type="ARBA" id="ARBA00022781"/>
    </source>
</evidence>
<comment type="caution">
    <text evidence="16">The sequence shown here is derived from an EMBL/GenBank/DDBJ whole genome shotgun (WGS) entry which is preliminary data.</text>
</comment>
<keyword evidence="7" id="KW-0007">Acetylation</keyword>
<protein>
    <recommendedName>
        <fullName evidence="14 15">ATP synthase F(0) complex subunit e, mitochondrial</fullName>
    </recommendedName>
</protein>
<evidence type="ECO:0000256" key="12">
    <source>
        <dbReference type="ARBA" id="ARBA00057306"/>
    </source>
</evidence>
<comment type="subunit">
    <text evidence="13">Component of the ATP synthase complex composed at least of ATP5F1A/subunit alpha, ATP5F1B/subunit beta, ATP5MC1/subunit c (homooctomer), MT-ATP6/subunit a, MT-ATP8/subunit 8, ATP5ME/subunit e, ATP5MF/subunit f, ATP5MG/subunit g, ATP5MK/subunit k, ATP5MJ/subunit j, ATP5F1C/subunit gamma, ATP5F1D/subunit delta, ATP5F1E/subunit epsilon, ATP5PF/subunit F6, ATP5PB/subunit b, ATP5PD/subunit d, ATP5PO/subunit OSCP. ATP synthase complex consists of a soluble F(1) head domain (subunits alpha(3) and beta(3)) - the catalytic core - and a membrane F(0) domain - the membrane proton channel (subunits c, a, 8, e, f, g, k and j). These two domains are linked by a central stalk (subunits gamma, delta, and epsilon) rotating inside the F1 region and a stationary peripheral stalk (subunits F6, b, d, and OSCP).</text>
</comment>
<evidence type="ECO:0000256" key="15">
    <source>
        <dbReference type="RuleBase" id="RU367005"/>
    </source>
</evidence>
<comment type="function">
    <text evidence="12 15">Subunit e, of the mitochondrial membrane ATP synthase complex (F(1)F(0) ATP synthase or Complex V) that produces ATP from ADP in the presence of a proton gradient across the membrane which is generated by electron transport complexes of the respiratory chain. ATP synthase complex consist of a soluble F(1) head domain - the catalytic core - and a membrane F(1) domain - the membrane proton channel. These two domains are linked by a central stalk rotating inside the F(1) region and a stationary peripheral stalk. During catalysis, ATP synthesis in the catalytic domain of F(1) is coupled via a rotary mechanism of the central stalk subunits to proton translocation. In vivo, can only synthesize ATP although its ATP hydrolase activity can be activated artificially in vitro. Part of the complex F(0) domain.</text>
</comment>
<evidence type="ECO:0000313" key="17">
    <source>
        <dbReference type="Proteomes" id="UP000781932"/>
    </source>
</evidence>
<evidence type="ECO:0000256" key="3">
    <source>
        <dbReference type="ARBA" id="ARBA00022448"/>
    </source>
</evidence>
<keyword evidence="17" id="KW-1185">Reference proteome</keyword>
<dbReference type="GO" id="GO:0005743">
    <property type="term" value="C:mitochondrial inner membrane"/>
    <property type="evidence" value="ECO:0007669"/>
    <property type="project" value="UniProtKB-SubCell"/>
</dbReference>
<evidence type="ECO:0000256" key="11">
    <source>
        <dbReference type="ARBA" id="ARBA00023310"/>
    </source>
</evidence>
<evidence type="ECO:0000256" key="13">
    <source>
        <dbReference type="ARBA" id="ARBA00064647"/>
    </source>
</evidence>
<keyword evidence="6 15" id="KW-0999">Mitochondrion inner membrane</keyword>
<evidence type="ECO:0000256" key="1">
    <source>
        <dbReference type="ARBA" id="ARBA00004273"/>
    </source>
</evidence>